<proteinExistence type="predicted"/>
<protein>
    <recommendedName>
        <fullName evidence="4">Transposase</fullName>
    </recommendedName>
</protein>
<organism evidence="2 3">
    <name type="scientific">Paspalum notatum var. saurae</name>
    <dbReference type="NCBI Taxonomy" id="547442"/>
    <lineage>
        <taxon>Eukaryota</taxon>
        <taxon>Viridiplantae</taxon>
        <taxon>Streptophyta</taxon>
        <taxon>Embryophyta</taxon>
        <taxon>Tracheophyta</taxon>
        <taxon>Spermatophyta</taxon>
        <taxon>Magnoliopsida</taxon>
        <taxon>Liliopsida</taxon>
        <taxon>Poales</taxon>
        <taxon>Poaceae</taxon>
        <taxon>PACMAD clade</taxon>
        <taxon>Panicoideae</taxon>
        <taxon>Andropogonodae</taxon>
        <taxon>Paspaleae</taxon>
        <taxon>Paspalinae</taxon>
        <taxon>Paspalum</taxon>
    </lineage>
</organism>
<evidence type="ECO:0000313" key="2">
    <source>
        <dbReference type="EMBL" id="WVZ80718.1"/>
    </source>
</evidence>
<dbReference type="AlphaFoldDB" id="A0AAQ3TW99"/>
<evidence type="ECO:0000313" key="3">
    <source>
        <dbReference type="Proteomes" id="UP001341281"/>
    </source>
</evidence>
<gene>
    <name evidence="2" type="ORF">U9M48_028175</name>
</gene>
<keyword evidence="1" id="KW-0732">Signal</keyword>
<sequence length="526" mass="61589">MFDSMVFATFVLELLILKAKYGWSDSSFNDLLKLLSWLLLKPNFIPANTYQAKKVVSPLTMGVERIHAWKNEKLDKCPTCGASRYKRNDIFNGDDEGPSNDKKRKKKGIDENKRRITALVMWYLNPIDRLVFANPAFAKLMRWWYCERTKDEERLSHPADATPWQRFDELYLEYAKDPRNLRWNESFWRKEQHTQHMAVILTIYNLPTWLCQKRKYTMLCGLIQGPKQPGIDIDVFLEPLMEDMEDFTLRGMLLTMINVYPANFSLSGQIKGKKGCLVCLDATTSVYLDGSKKVMYKKYRRYLFNNHFDGKDEKASAPKRRHDSKHVFDMVRKINICYGKKIKRTKPPLKDLEVPHAIDCMHLKKNVFDSTICTLMDVKGKTKDGLKSLVYRKDLSISMYNAHDCHMMLMVFLAIAIRAINPAFVRMVVTRMKEIHKDELDLLQEFFTETMAQLEMCFPPFFDIMPHLKMWAYERFMSTLNYYVLNHAYPEGSMIEAYCTEEVVECCKDYLVDKKPNGLAASHHTG</sequence>
<evidence type="ECO:0008006" key="4">
    <source>
        <dbReference type="Google" id="ProtNLM"/>
    </source>
</evidence>
<feature type="non-terminal residue" evidence="2">
    <location>
        <position position="526"/>
    </location>
</feature>
<dbReference type="Proteomes" id="UP001341281">
    <property type="component" value="Chromosome 06"/>
</dbReference>
<feature type="chain" id="PRO_5043007535" description="Transposase" evidence="1">
    <location>
        <begin position="25"/>
        <end position="526"/>
    </location>
</feature>
<name>A0AAQ3TW99_PASNO</name>
<dbReference type="PANTHER" id="PTHR10775">
    <property type="entry name" value="OS08G0208400 PROTEIN"/>
    <property type="match status" value="1"/>
</dbReference>
<evidence type="ECO:0000256" key="1">
    <source>
        <dbReference type="SAM" id="SignalP"/>
    </source>
</evidence>
<reference evidence="2 3" key="1">
    <citation type="submission" date="2024-02" db="EMBL/GenBank/DDBJ databases">
        <title>High-quality chromosome-scale genome assembly of Pensacola bahiagrass (Paspalum notatum Flugge var. saurae).</title>
        <authorList>
            <person name="Vega J.M."/>
            <person name="Podio M."/>
            <person name="Orjuela J."/>
            <person name="Siena L.A."/>
            <person name="Pessino S.C."/>
            <person name="Combes M.C."/>
            <person name="Mariac C."/>
            <person name="Albertini E."/>
            <person name="Pupilli F."/>
            <person name="Ortiz J.P.A."/>
            <person name="Leblanc O."/>
        </authorList>
    </citation>
    <scope>NUCLEOTIDE SEQUENCE [LARGE SCALE GENOMIC DNA]</scope>
    <source>
        <strain evidence="2">R1</strain>
        <tissue evidence="2">Leaf</tissue>
    </source>
</reference>
<keyword evidence="3" id="KW-1185">Reference proteome</keyword>
<dbReference type="PANTHER" id="PTHR10775:SF185">
    <property type="entry name" value="OS08G0208400 PROTEIN"/>
    <property type="match status" value="1"/>
</dbReference>
<dbReference type="EMBL" id="CP144750">
    <property type="protein sequence ID" value="WVZ80718.1"/>
    <property type="molecule type" value="Genomic_DNA"/>
</dbReference>
<dbReference type="InterPro" id="IPR004242">
    <property type="entry name" value="Transposase_21"/>
</dbReference>
<feature type="signal peptide" evidence="1">
    <location>
        <begin position="1"/>
        <end position="24"/>
    </location>
</feature>
<accession>A0AAQ3TW99</accession>
<dbReference type="Pfam" id="PF02992">
    <property type="entry name" value="Transposase_21"/>
    <property type="match status" value="1"/>
</dbReference>